<proteinExistence type="inferred from homology"/>
<dbReference type="Gene3D" id="3.30.370.10">
    <property type="entry name" value="Barstar-like"/>
    <property type="match status" value="1"/>
</dbReference>
<name>A0A097SPK9_9NOCA</name>
<comment type="similarity">
    <text evidence="1">Belongs to the barstar family.</text>
</comment>
<evidence type="ECO:0000259" key="2">
    <source>
        <dbReference type="Pfam" id="PF01337"/>
    </source>
</evidence>
<evidence type="ECO:0000256" key="1">
    <source>
        <dbReference type="ARBA" id="ARBA00006845"/>
    </source>
</evidence>
<dbReference type="AlphaFoldDB" id="A0A097SPK9"/>
<reference evidence="3" key="1">
    <citation type="submission" date="2014-03" db="EMBL/GenBank/DDBJ databases">
        <authorList>
            <person name="Zhang G."/>
            <person name="Zhu L."/>
            <person name="Fang P."/>
        </authorList>
    </citation>
    <scope>NUCLEOTIDE SEQUENCE</scope>
    <source>
        <strain evidence="3">NS1</strain>
        <plasmid evidence="3">pNSL1</plasmid>
    </source>
</reference>
<dbReference type="SUPFAM" id="SSF52038">
    <property type="entry name" value="Barstar-related"/>
    <property type="match status" value="1"/>
</dbReference>
<dbReference type="Pfam" id="PF01337">
    <property type="entry name" value="Barstar"/>
    <property type="match status" value="1"/>
</dbReference>
<organism evidence="3">
    <name type="scientific">Rhodococcus sp. NS1</name>
    <dbReference type="NCBI Taxonomy" id="402236"/>
    <lineage>
        <taxon>Bacteria</taxon>
        <taxon>Bacillati</taxon>
        <taxon>Actinomycetota</taxon>
        <taxon>Actinomycetes</taxon>
        <taxon>Mycobacteriales</taxon>
        <taxon>Nocardiaceae</taxon>
        <taxon>Rhodococcus</taxon>
    </lineage>
</organism>
<accession>A0A097SPK9</accession>
<geneLocation type="plasmid" evidence="3">
    <name>pNSL1</name>
</geneLocation>
<evidence type="ECO:0000313" key="3">
    <source>
        <dbReference type="EMBL" id="AIU93457.1"/>
    </source>
</evidence>
<dbReference type="EMBL" id="KJ605395">
    <property type="protein sequence ID" value="AIU93457.1"/>
    <property type="molecule type" value="Genomic_DNA"/>
</dbReference>
<dbReference type="InterPro" id="IPR000468">
    <property type="entry name" value="Barstar"/>
</dbReference>
<dbReference type="InterPro" id="IPR035905">
    <property type="entry name" value="Barstar-like_sf"/>
</dbReference>
<feature type="domain" description="Barstar (barnase inhibitor)" evidence="2">
    <location>
        <begin position="8"/>
        <end position="77"/>
    </location>
</feature>
<sequence length="130" mass="14720">MPNPDAVYFIDGRQVRSLEDFFSVVGEAVSGPGGYFGRNLDAFADCLTGGYGTPADGKFRFIWQHSSESRSALGYAETVRQLEVRFEQCHPDHKARVRRELDRAIAAEGPTVFDWLVDIFEFRNVELELQ</sequence>
<dbReference type="CDD" id="cd05143">
    <property type="entry name" value="Barstar_SaI14_like"/>
    <property type="match status" value="1"/>
</dbReference>
<protein>
    <recommendedName>
        <fullName evidence="2">Barstar (barnase inhibitor) domain-containing protein</fullName>
    </recommendedName>
</protein>
<keyword evidence="3" id="KW-0614">Plasmid</keyword>
<gene>
    <name evidence="3" type="ORF">LRS1606.23</name>
</gene>